<organism evidence="1 2">
    <name type="scientific">Candidatus Woesebacteria bacterium GW2011_GWA2_33_28</name>
    <dbReference type="NCBI Taxonomy" id="1618561"/>
    <lineage>
        <taxon>Bacteria</taxon>
        <taxon>Candidatus Woeseibacteriota</taxon>
    </lineage>
</organism>
<protein>
    <submittedName>
        <fullName evidence="1">Uncharacterized protein</fullName>
    </submittedName>
</protein>
<dbReference type="Proteomes" id="UP000033995">
    <property type="component" value="Unassembled WGS sequence"/>
</dbReference>
<proteinExistence type="predicted"/>
<sequence length="69" mass="7626">MEFGELVRKLKDLGGGAIDWYKLPQHLIKASEGEPDIFQQALGPQVDKLANSTLFKNIAKNLGAKDDEN</sequence>
<evidence type="ECO:0000313" key="2">
    <source>
        <dbReference type="Proteomes" id="UP000033995"/>
    </source>
</evidence>
<comment type="caution">
    <text evidence="1">The sequence shown here is derived from an EMBL/GenBank/DDBJ whole genome shotgun (WGS) entry which is preliminary data.</text>
</comment>
<accession>A0A0G0A9F7</accession>
<dbReference type="AlphaFoldDB" id="A0A0G0A9F7"/>
<gene>
    <name evidence="1" type="ORF">UR38_C0002G0079</name>
</gene>
<reference evidence="1 2" key="1">
    <citation type="journal article" date="2015" name="Nature">
        <title>rRNA introns, odd ribosomes, and small enigmatic genomes across a large radiation of phyla.</title>
        <authorList>
            <person name="Brown C.T."/>
            <person name="Hug L.A."/>
            <person name="Thomas B.C."/>
            <person name="Sharon I."/>
            <person name="Castelle C.J."/>
            <person name="Singh A."/>
            <person name="Wilkins M.J."/>
            <person name="Williams K.H."/>
            <person name="Banfield J.F."/>
        </authorList>
    </citation>
    <scope>NUCLEOTIDE SEQUENCE [LARGE SCALE GENOMIC DNA]</scope>
</reference>
<dbReference type="EMBL" id="LBOZ01000002">
    <property type="protein sequence ID" value="KKP47976.1"/>
    <property type="molecule type" value="Genomic_DNA"/>
</dbReference>
<name>A0A0G0A9F7_9BACT</name>
<evidence type="ECO:0000313" key="1">
    <source>
        <dbReference type="EMBL" id="KKP47976.1"/>
    </source>
</evidence>